<evidence type="ECO:0000313" key="1">
    <source>
        <dbReference type="EMBL" id="SFC89345.1"/>
    </source>
</evidence>
<dbReference type="EMBL" id="FOLM01000007">
    <property type="protein sequence ID" value="SFC89345.1"/>
    <property type="molecule type" value="Genomic_DNA"/>
</dbReference>
<name>A0A1I1MW07_9ACTN</name>
<reference evidence="1 2" key="1">
    <citation type="submission" date="2016-10" db="EMBL/GenBank/DDBJ databases">
        <authorList>
            <person name="de Groot N.N."/>
        </authorList>
    </citation>
    <scope>NUCLEOTIDE SEQUENCE [LARGE SCALE GENOMIC DNA]</scope>
    <source>
        <strain evidence="1 2">CGMCC 4.5739</strain>
    </source>
</reference>
<gene>
    <name evidence="1" type="ORF">SAMN05421773_10787</name>
</gene>
<sequence length="159" mass="17056">MHHPLLPHRPAPRTAALICAMVLTAVLAGCGDGDDGRADPQESVDVGDIQGDAFFDGVDTWVGEEVTVEARVGRIVDPGSFTITGTENPGESRILVVDADSSLVDEGERVRVTGVVREDFTAAGVEEDLQVDLDDALFLEFEEEHYLQATHVDSSLRPA</sequence>
<organism evidence="1 2">
    <name type="scientific">Streptomyces aidingensis</name>
    <dbReference type="NCBI Taxonomy" id="910347"/>
    <lineage>
        <taxon>Bacteria</taxon>
        <taxon>Bacillati</taxon>
        <taxon>Actinomycetota</taxon>
        <taxon>Actinomycetes</taxon>
        <taxon>Kitasatosporales</taxon>
        <taxon>Streptomycetaceae</taxon>
        <taxon>Streptomyces</taxon>
    </lineage>
</organism>
<dbReference type="AlphaFoldDB" id="A0A1I1MW07"/>
<keyword evidence="2" id="KW-1185">Reference proteome</keyword>
<dbReference type="Proteomes" id="UP000199207">
    <property type="component" value="Unassembled WGS sequence"/>
</dbReference>
<proteinExistence type="predicted"/>
<accession>A0A1I1MW07</accession>
<evidence type="ECO:0000313" key="2">
    <source>
        <dbReference type="Proteomes" id="UP000199207"/>
    </source>
</evidence>
<dbReference type="RefSeq" id="WP_093839212.1">
    <property type="nucleotide sequence ID" value="NZ_FOLM01000007.1"/>
</dbReference>
<protein>
    <submittedName>
        <fullName evidence="1">Uncharacterized protein</fullName>
    </submittedName>
</protein>